<proteinExistence type="predicted"/>
<gene>
    <name evidence="2" type="ORF">GCM10010910_03680</name>
</gene>
<dbReference type="EMBL" id="BMMQ01000001">
    <property type="protein sequence ID" value="GGO59811.1"/>
    <property type="molecule type" value="Genomic_DNA"/>
</dbReference>
<organism evidence="2 3">
    <name type="scientific">Microbacterium nanhaiense</name>
    <dbReference type="NCBI Taxonomy" id="1301026"/>
    <lineage>
        <taxon>Bacteria</taxon>
        <taxon>Bacillati</taxon>
        <taxon>Actinomycetota</taxon>
        <taxon>Actinomycetes</taxon>
        <taxon>Micrococcales</taxon>
        <taxon>Microbacteriaceae</taxon>
        <taxon>Microbacterium</taxon>
    </lineage>
</organism>
<sequence>MSYADAVSDSTSLTAPGGRGRSLPAQILLVLATILLIFGAWDLCTSIGHSEASSSSSHVAATEMSADTTHVVADPAAPVHDEPLALCVLGVVGCAAIAAVAGWGSLAKLGLLRRLAPWMGALRMAPRSTALVPTPPPHSLGISRT</sequence>
<accession>A0ABQ2MXP1</accession>
<name>A0ABQ2MXP1_9MICO</name>
<keyword evidence="1" id="KW-1133">Transmembrane helix</keyword>
<protein>
    <submittedName>
        <fullName evidence="2">Uncharacterized protein</fullName>
    </submittedName>
</protein>
<dbReference type="Proteomes" id="UP000638043">
    <property type="component" value="Unassembled WGS sequence"/>
</dbReference>
<feature type="transmembrane region" description="Helical" evidence="1">
    <location>
        <begin position="23"/>
        <end position="41"/>
    </location>
</feature>
<evidence type="ECO:0000313" key="3">
    <source>
        <dbReference type="Proteomes" id="UP000638043"/>
    </source>
</evidence>
<evidence type="ECO:0000313" key="2">
    <source>
        <dbReference type="EMBL" id="GGO59811.1"/>
    </source>
</evidence>
<keyword evidence="1" id="KW-0472">Membrane</keyword>
<reference evidence="3" key="1">
    <citation type="journal article" date="2019" name="Int. J. Syst. Evol. Microbiol.">
        <title>The Global Catalogue of Microorganisms (GCM) 10K type strain sequencing project: providing services to taxonomists for standard genome sequencing and annotation.</title>
        <authorList>
            <consortium name="The Broad Institute Genomics Platform"/>
            <consortium name="The Broad Institute Genome Sequencing Center for Infectious Disease"/>
            <person name="Wu L."/>
            <person name="Ma J."/>
        </authorList>
    </citation>
    <scope>NUCLEOTIDE SEQUENCE [LARGE SCALE GENOMIC DNA]</scope>
    <source>
        <strain evidence="3">CGMCC 4.7181</strain>
    </source>
</reference>
<keyword evidence="3" id="KW-1185">Reference proteome</keyword>
<comment type="caution">
    <text evidence="2">The sequence shown here is derived from an EMBL/GenBank/DDBJ whole genome shotgun (WGS) entry which is preliminary data.</text>
</comment>
<keyword evidence="1" id="KW-0812">Transmembrane</keyword>
<feature type="transmembrane region" description="Helical" evidence="1">
    <location>
        <begin position="83"/>
        <end position="106"/>
    </location>
</feature>
<evidence type="ECO:0000256" key="1">
    <source>
        <dbReference type="SAM" id="Phobius"/>
    </source>
</evidence>